<gene>
    <name evidence="2" type="ORF">BL124_00026525</name>
</gene>
<evidence type="ECO:0000313" key="3">
    <source>
        <dbReference type="Proteomes" id="UP000283322"/>
    </source>
</evidence>
<reference evidence="2 3" key="1">
    <citation type="submission" date="2018-10" db="EMBL/GenBank/DDBJ databases">
        <authorList>
            <person name="Vanduin D."/>
            <person name="Fouts D."/>
            <person name="Wright M."/>
            <person name="Sutton G."/>
            <person name="Nguyen K."/>
            <person name="Kreiswirth B."/>
            <person name="Chen L."/>
            <person name="Rojas L."/>
            <person name="Hujer A."/>
            <person name="Hujer K."/>
            <person name="Bonomo R."/>
            <person name="Adams M."/>
        </authorList>
    </citation>
    <scope>NUCLEOTIDE SEQUENCE [LARGE SCALE GENOMIC DNA]</scope>
    <source>
        <strain evidence="2 3">CRK0165</strain>
    </source>
</reference>
<organism evidence="2 3">
    <name type="scientific">Klebsiella pneumoniae</name>
    <dbReference type="NCBI Taxonomy" id="573"/>
    <lineage>
        <taxon>Bacteria</taxon>
        <taxon>Pseudomonadati</taxon>
        <taxon>Pseudomonadota</taxon>
        <taxon>Gammaproteobacteria</taxon>
        <taxon>Enterobacterales</taxon>
        <taxon>Enterobacteriaceae</taxon>
        <taxon>Klebsiella/Raoultella group</taxon>
        <taxon>Klebsiella</taxon>
        <taxon>Klebsiella pneumoniae complex</taxon>
    </lineage>
</organism>
<dbReference type="AlphaFoldDB" id="A0A422ZGG4"/>
<feature type="region of interest" description="Disordered" evidence="1">
    <location>
        <begin position="176"/>
        <end position="238"/>
    </location>
</feature>
<feature type="compositionally biased region" description="Basic and acidic residues" evidence="1">
    <location>
        <begin position="176"/>
        <end position="187"/>
    </location>
</feature>
<accession>A0A422ZGG4</accession>
<proteinExistence type="predicted"/>
<dbReference type="EMBL" id="MPYG04000211">
    <property type="protein sequence ID" value="ROG88398.1"/>
    <property type="molecule type" value="Genomic_DNA"/>
</dbReference>
<evidence type="ECO:0000256" key="1">
    <source>
        <dbReference type="SAM" id="MobiDB-lite"/>
    </source>
</evidence>
<evidence type="ECO:0000313" key="2">
    <source>
        <dbReference type="EMBL" id="ROG88398.1"/>
    </source>
</evidence>
<comment type="caution">
    <text evidence="2">The sequence shown here is derived from an EMBL/GenBank/DDBJ whole genome shotgun (WGS) entry which is preliminary data.</text>
</comment>
<feature type="compositionally biased region" description="Polar residues" evidence="1">
    <location>
        <begin position="227"/>
        <end position="238"/>
    </location>
</feature>
<name>A0A422ZGG4_KLEPN</name>
<dbReference type="Proteomes" id="UP000283322">
    <property type="component" value="Unassembled WGS sequence"/>
</dbReference>
<sequence>MDKTTAVIDSPEALGAALCRHVPDMANGFTITTRDSQLQLTVTAEDTRPFMVAMERLLKGKIRQIQRGHQGRVLNSKLALINQSGEKLTAAEIAQKYCQPQTTHPLSAMQKRDYATRHMSQEELNTILDYALEQGMPEQMLTPFRNGVKTREQARKLELSYYAWVALENIRDFHRQRSRRDDQKETSEVSGQDAGSPGCSQQDPVQPEAGGQEPNDSPSPSDKGPGTRQSPGDQTNSL</sequence>
<dbReference type="RefSeq" id="WP_064392210.1">
    <property type="nucleotide sequence ID" value="NZ_CAAGUB010000009.1"/>
</dbReference>
<protein>
    <submittedName>
        <fullName evidence="2">Uncharacterized protein</fullName>
    </submittedName>
</protein>